<keyword evidence="3" id="KW-0813">Transport</keyword>
<dbReference type="InterPro" id="IPR027417">
    <property type="entry name" value="P-loop_NTPase"/>
</dbReference>
<dbReference type="InterPro" id="IPR036640">
    <property type="entry name" value="ABC1_TM_sf"/>
</dbReference>
<evidence type="ECO:0000256" key="10">
    <source>
        <dbReference type="SAM" id="Phobius"/>
    </source>
</evidence>
<evidence type="ECO:0000256" key="4">
    <source>
        <dbReference type="ARBA" id="ARBA00022692"/>
    </source>
</evidence>
<evidence type="ECO:0000256" key="5">
    <source>
        <dbReference type="ARBA" id="ARBA00022741"/>
    </source>
</evidence>
<feature type="domain" description="ABC transmembrane type-1" evidence="12">
    <location>
        <begin position="887"/>
        <end position="1088"/>
    </location>
</feature>
<dbReference type="Gene3D" id="1.20.1560.10">
    <property type="entry name" value="ABC transporter type 1, transmembrane domain"/>
    <property type="match status" value="2"/>
</dbReference>
<feature type="transmembrane region" description="Helical" evidence="10">
    <location>
        <begin position="917"/>
        <end position="935"/>
    </location>
</feature>
<keyword evidence="6" id="KW-0067">ATP-binding</keyword>
<dbReference type="SMART" id="SM00382">
    <property type="entry name" value="AAA"/>
    <property type="match status" value="2"/>
</dbReference>
<evidence type="ECO:0000256" key="9">
    <source>
        <dbReference type="SAM" id="MobiDB-lite"/>
    </source>
</evidence>
<sequence length="1467" mass="153985">MDLFFGWATPVVQRGYTKEQLQIEDLLPLPANATPRACTADLWMHWSQTCCKGHPSLLRALIGAFGGPYYALGVLKLLNDGLTFAGAMLLNLLVQHLEAATAATPPPAAAATAGYLAGNGSSSTYLAGNSTSGLTPGSFAYGDSSSSSSSWLLLLLPGWVPGPGCPYWGFVLAGLLGLSALAKAVIGSHYSYGLNMVTVRLRAGVMGVLFRTALLSRAADASGDVNTLMAVDTGRLANLCVSFHELWSLPLQIAAAMWLLYVQVRTAFLAGVLLCVALIPVNRLIAQRIQAASVSLMAAKDARLGLMGQLLGHIGVVKALGWEGVLGDKVRGYRSAELSALARRKYLDALCVYFWAATQLLLSGTTFGLMVLLGQPLRPSVVFTCLALFNVLIAPLNAFPWVVNGVVEAFVSLRRIQSYLLLPQRAIEWAYADGVLPQMQDFQQQQQQQQQQVVVQKEGQLALAAGKTQHTKTDKQQQGSSSSGGGSDKQLQRSRAGAAAPERGVAAQFDNASFAWKQSLHPCLVQLQLAVPAGCLTAIVGEVGSGKSSLLAALLGELELTAGSARLLGQRQQQRQQQQQQRHAARIGFVGQSPWVMRGSVRDNVLLGQPYDAEFMGEILHAVGLDQDLAAMPAGDLSPVGDGGQGLSGGQRLRLALARALYQPGTDTYLFDDILASLDGHVAQWVIRHTLFGGLLAGSTVVVATKHPLVIQAAALVVALEHGRAAFVGSPQGYAHWKALQACQQSPGAAVLPTPPSWTPLIRHSTPGLRRARHQQQYLVAANPQQQQQQQQDLPAGLDMSPPTSPESPADAAAAAAATGSTPAAAAAGARSISPFAFSEDVAPSELLLAGGHGMWASHASLSPQLNVIEDDEDEYDKLKMAHFLKGLGIIAGLNTLATLARAFSFAAAGMSAARSMHARLLAAVLAAPMAFFDANPAGRILNRFSSDTSMVDDSLPFIANILLANAVSLAGLLAVLLLGQPVLAALLLPLGVAYRWLQLFYRACARELRRLEAQGLSPLYSLFGEALAGAPTLRAAAAQRHFMKRFLLLMEPYQLASASNAAASNWLGARLQLLAAVLLSAVAGLAAAVAASAAAGNLLGAAAGSSTFFGFYPSGNNGDQIYTTVSGSTAYAGSTSSTTYAGSTGSTRDDSSFSSSWTGSTFRINLLGLALAYCLPIVQLLNGLLSSSAETEQEMVAVERVVAYLEDIEPEERQQQRQQLVQVRPADSPAAAAAAVERSRQTRERGRKGDSSSSSSSSLQEPLLQQPQQQQQQQQRGPAGAAIAFVGVVMRYRPELPPALRGVSFSVQPGQKLGICGRTGAGKSSIVSALLRLRPIQSGFIVVQGDDASTLNLRELRGRFGVVPQSPVLFSGSIKDNLDPYGKASDEQLTAALQAVHMWAPLCRAALQRGAGPAGVWQCGPAAVIRPESAGVPGTAAAARCTAGAAGRGNSSGGPTHSSADAPGAA</sequence>
<reference evidence="13 14" key="1">
    <citation type="submission" date="2023-05" db="EMBL/GenBank/DDBJ databases">
        <title>A 100% complete, gapless, phased diploid assembly of the Scenedesmus obliquus UTEX 3031 genome.</title>
        <authorList>
            <person name="Biondi T.C."/>
            <person name="Hanschen E.R."/>
            <person name="Kwon T."/>
            <person name="Eng W."/>
            <person name="Kruse C.P.S."/>
            <person name="Koehler S.I."/>
            <person name="Kunde Y."/>
            <person name="Gleasner C.D."/>
            <person name="You Mak K.T."/>
            <person name="Polle J."/>
            <person name="Hovde B.T."/>
            <person name="Starkenburg S.R."/>
        </authorList>
    </citation>
    <scope>NUCLEOTIDE SEQUENCE [LARGE SCALE GENOMIC DNA]</scope>
    <source>
        <strain evidence="13 14">DOE0152z</strain>
    </source>
</reference>
<feature type="region of interest" description="Disordered" evidence="9">
    <location>
        <begin position="1216"/>
        <end position="1278"/>
    </location>
</feature>
<dbReference type="InterPro" id="IPR003593">
    <property type="entry name" value="AAA+_ATPase"/>
</dbReference>
<accession>A0ABY8UFD1</accession>
<dbReference type="Proteomes" id="UP001244341">
    <property type="component" value="Chromosome 11b"/>
</dbReference>
<dbReference type="InterPro" id="IPR050173">
    <property type="entry name" value="ABC_transporter_C-like"/>
</dbReference>
<evidence type="ECO:0000259" key="11">
    <source>
        <dbReference type="PROSITE" id="PS50893"/>
    </source>
</evidence>
<feature type="transmembrane region" description="Helical" evidence="10">
    <location>
        <begin position="352"/>
        <end position="374"/>
    </location>
</feature>
<dbReference type="CDD" id="cd18598">
    <property type="entry name" value="ABC_6TM_MRP7_D1_like"/>
    <property type="match status" value="1"/>
</dbReference>
<feature type="transmembrane region" description="Helical" evidence="10">
    <location>
        <begin position="956"/>
        <end position="977"/>
    </location>
</feature>
<evidence type="ECO:0000259" key="12">
    <source>
        <dbReference type="PROSITE" id="PS50929"/>
    </source>
</evidence>
<evidence type="ECO:0000313" key="13">
    <source>
        <dbReference type="EMBL" id="WIA19995.1"/>
    </source>
</evidence>
<keyword evidence="8 10" id="KW-0472">Membrane</keyword>
<feature type="transmembrane region" description="Helical" evidence="10">
    <location>
        <begin position="380"/>
        <end position="407"/>
    </location>
</feature>
<feature type="region of interest" description="Disordered" evidence="9">
    <location>
        <begin position="465"/>
        <end position="502"/>
    </location>
</feature>
<keyword evidence="5" id="KW-0547">Nucleotide-binding</keyword>
<keyword evidence="7 10" id="KW-1133">Transmembrane helix</keyword>
<dbReference type="InterPro" id="IPR003439">
    <property type="entry name" value="ABC_transporter-like_ATP-bd"/>
</dbReference>
<feature type="domain" description="ABC transmembrane type-1" evidence="12">
    <location>
        <begin position="172"/>
        <end position="408"/>
    </location>
</feature>
<gene>
    <name evidence="13" type="ORF">OEZ85_005867</name>
</gene>
<dbReference type="Pfam" id="PF00664">
    <property type="entry name" value="ABC_membrane"/>
    <property type="match status" value="2"/>
</dbReference>
<comment type="subcellular location">
    <subcellularLocation>
        <location evidence="1">Membrane</location>
    </subcellularLocation>
</comment>
<protein>
    <submittedName>
        <fullName evidence="13">Uncharacterized protein</fullName>
    </submittedName>
</protein>
<feature type="transmembrane region" description="Helical" evidence="10">
    <location>
        <begin position="888"/>
        <end position="911"/>
    </location>
</feature>
<dbReference type="EMBL" id="CP126218">
    <property type="protein sequence ID" value="WIA19995.1"/>
    <property type="molecule type" value="Genomic_DNA"/>
</dbReference>
<feature type="transmembrane region" description="Helical" evidence="10">
    <location>
        <begin position="267"/>
        <end position="286"/>
    </location>
</feature>
<feature type="transmembrane region" description="Helical" evidence="10">
    <location>
        <begin position="1074"/>
        <end position="1096"/>
    </location>
</feature>
<name>A0ABY8UFD1_TETOB</name>
<feature type="domain" description="ABC transporter" evidence="11">
    <location>
        <begin position="507"/>
        <end position="747"/>
    </location>
</feature>
<dbReference type="PROSITE" id="PS50929">
    <property type="entry name" value="ABC_TM1F"/>
    <property type="match status" value="2"/>
</dbReference>
<feature type="compositionally biased region" description="Basic and acidic residues" evidence="9">
    <location>
        <begin position="1238"/>
        <end position="1251"/>
    </location>
</feature>
<feature type="compositionally biased region" description="Low complexity" evidence="9">
    <location>
        <begin position="1252"/>
        <end position="1276"/>
    </location>
</feature>
<evidence type="ECO:0000256" key="2">
    <source>
        <dbReference type="ARBA" id="ARBA00009726"/>
    </source>
</evidence>
<evidence type="ECO:0000313" key="14">
    <source>
        <dbReference type="Proteomes" id="UP001244341"/>
    </source>
</evidence>
<feature type="region of interest" description="Disordered" evidence="9">
    <location>
        <begin position="1441"/>
        <end position="1467"/>
    </location>
</feature>
<dbReference type="PROSITE" id="PS50893">
    <property type="entry name" value="ABC_TRANSPORTER_2"/>
    <property type="match status" value="1"/>
</dbReference>
<keyword evidence="14" id="KW-1185">Reference proteome</keyword>
<keyword evidence="4 10" id="KW-0812">Transmembrane</keyword>
<dbReference type="Gene3D" id="3.40.50.300">
    <property type="entry name" value="P-loop containing nucleotide triphosphate hydrolases"/>
    <property type="match status" value="2"/>
</dbReference>
<evidence type="ECO:0000256" key="1">
    <source>
        <dbReference type="ARBA" id="ARBA00004370"/>
    </source>
</evidence>
<proteinExistence type="inferred from homology"/>
<feature type="region of interest" description="Disordered" evidence="9">
    <location>
        <begin position="1135"/>
        <end position="1155"/>
    </location>
</feature>
<feature type="compositionally biased region" description="Low complexity" evidence="9">
    <location>
        <begin position="807"/>
        <end position="817"/>
    </location>
</feature>
<evidence type="ECO:0000256" key="3">
    <source>
        <dbReference type="ARBA" id="ARBA00022448"/>
    </source>
</evidence>
<dbReference type="PANTHER" id="PTHR24223:SF330">
    <property type="entry name" value="ATP-BINDING CASSETTE SUB-FAMILY C MEMBER 10"/>
    <property type="match status" value="1"/>
</dbReference>
<organism evidence="13 14">
    <name type="scientific">Tetradesmus obliquus</name>
    <name type="common">Green alga</name>
    <name type="synonym">Acutodesmus obliquus</name>
    <dbReference type="NCBI Taxonomy" id="3088"/>
    <lineage>
        <taxon>Eukaryota</taxon>
        <taxon>Viridiplantae</taxon>
        <taxon>Chlorophyta</taxon>
        <taxon>core chlorophytes</taxon>
        <taxon>Chlorophyceae</taxon>
        <taxon>CS clade</taxon>
        <taxon>Sphaeropleales</taxon>
        <taxon>Scenedesmaceae</taxon>
        <taxon>Tetradesmus</taxon>
    </lineage>
</organism>
<feature type="region of interest" description="Disordered" evidence="9">
    <location>
        <begin position="782"/>
        <end position="817"/>
    </location>
</feature>
<evidence type="ECO:0000256" key="8">
    <source>
        <dbReference type="ARBA" id="ARBA00023136"/>
    </source>
</evidence>
<dbReference type="InterPro" id="IPR011527">
    <property type="entry name" value="ABC1_TM_dom"/>
</dbReference>
<dbReference type="Pfam" id="PF00005">
    <property type="entry name" value="ABC_tran"/>
    <property type="match status" value="2"/>
</dbReference>
<dbReference type="SUPFAM" id="SSF52540">
    <property type="entry name" value="P-loop containing nucleoside triphosphate hydrolases"/>
    <property type="match status" value="2"/>
</dbReference>
<dbReference type="SUPFAM" id="SSF90123">
    <property type="entry name" value="ABC transporter transmembrane region"/>
    <property type="match status" value="2"/>
</dbReference>
<evidence type="ECO:0000256" key="7">
    <source>
        <dbReference type="ARBA" id="ARBA00022989"/>
    </source>
</evidence>
<dbReference type="PANTHER" id="PTHR24223">
    <property type="entry name" value="ATP-BINDING CASSETTE SUB-FAMILY C"/>
    <property type="match status" value="1"/>
</dbReference>
<feature type="compositionally biased region" description="Low complexity" evidence="9">
    <location>
        <begin position="1217"/>
        <end position="1236"/>
    </location>
</feature>
<comment type="similarity">
    <text evidence="2">Belongs to the ABC transporter superfamily. ABCC family. Conjugate transporter (TC 3.A.1.208) subfamily.</text>
</comment>
<feature type="transmembrane region" description="Helical" evidence="10">
    <location>
        <begin position="983"/>
        <end position="1002"/>
    </location>
</feature>
<evidence type="ECO:0000256" key="6">
    <source>
        <dbReference type="ARBA" id="ARBA00022840"/>
    </source>
</evidence>